<dbReference type="OrthoDB" id="9810636at2"/>
<keyword evidence="1" id="KW-0732">Signal</keyword>
<feature type="chain" id="PRO_5014688015" evidence="1">
    <location>
        <begin position="27"/>
        <end position="300"/>
    </location>
</feature>
<dbReference type="KEGG" id="tsy:THSYN_19055"/>
<keyword evidence="3" id="KW-1185">Reference proteome</keyword>
<dbReference type="RefSeq" id="WP_100920536.1">
    <property type="nucleotide sequence ID" value="NZ_CP020370.1"/>
</dbReference>
<dbReference type="PANTHER" id="PTHR42953:SF2">
    <property type="entry name" value="ADHESION PROTEIN"/>
    <property type="match status" value="1"/>
</dbReference>
<dbReference type="EMBL" id="CP020370">
    <property type="protein sequence ID" value="AUB82830.1"/>
    <property type="molecule type" value="Genomic_DNA"/>
</dbReference>
<dbReference type="Pfam" id="PF01297">
    <property type="entry name" value="ZnuA"/>
    <property type="match status" value="1"/>
</dbReference>
<dbReference type="InterPro" id="IPR006127">
    <property type="entry name" value="ZnuA-like"/>
</dbReference>
<feature type="signal peptide" evidence="1">
    <location>
        <begin position="1"/>
        <end position="26"/>
    </location>
</feature>
<sequence>MIRRFCAALGGLLTLAAVAAAPPAAALEIVATAPSLGALAREIAGPGARVTVLAGPQQDLHRLQAKPSMMRRLRDADLVVAIGAELEMGWLPVAIAGAANPRIQPGQPGYFEAAAQVDLLDRGGSADRAQGDVHPVGNPHLDLDPVRMAAVGQALAGRLAQLDPAGAADYRARAQAFADQVDARTATWQAQLAGAPGALLYHRDAIYLLERFGVPLLGTIEPVPGVPPTGRQLSALKAALTGRRGVILYAPYQSPQAPQALARDLGWPVVQLPLEPPLEADGKGYLDHLGRWVAALASAR</sequence>
<organism evidence="2 3">
    <name type="scientific">Candidatus Thiodictyon syntrophicum</name>
    <dbReference type="NCBI Taxonomy" id="1166950"/>
    <lineage>
        <taxon>Bacteria</taxon>
        <taxon>Pseudomonadati</taxon>
        <taxon>Pseudomonadota</taxon>
        <taxon>Gammaproteobacteria</taxon>
        <taxon>Chromatiales</taxon>
        <taxon>Chromatiaceae</taxon>
        <taxon>Thiodictyon</taxon>
    </lineage>
</organism>
<dbReference type="AlphaFoldDB" id="A0A2K8UB70"/>
<name>A0A2K8UB70_9GAMM</name>
<dbReference type="InterPro" id="IPR050492">
    <property type="entry name" value="Bact_metal-bind_prot9"/>
</dbReference>
<gene>
    <name evidence="2" type="ORF">THSYN_19055</name>
</gene>
<proteinExistence type="predicted"/>
<dbReference type="Gene3D" id="3.40.50.1980">
    <property type="entry name" value="Nitrogenase molybdenum iron protein domain"/>
    <property type="match status" value="2"/>
</dbReference>
<dbReference type="PANTHER" id="PTHR42953">
    <property type="entry name" value="HIGH-AFFINITY ZINC UPTAKE SYSTEM PROTEIN ZNUA-RELATED"/>
    <property type="match status" value="1"/>
</dbReference>
<dbReference type="Proteomes" id="UP000232638">
    <property type="component" value="Chromosome"/>
</dbReference>
<evidence type="ECO:0000256" key="1">
    <source>
        <dbReference type="SAM" id="SignalP"/>
    </source>
</evidence>
<dbReference type="SUPFAM" id="SSF53807">
    <property type="entry name" value="Helical backbone' metal receptor"/>
    <property type="match status" value="1"/>
</dbReference>
<protein>
    <submittedName>
        <fullName evidence="2">Zinc ABC transporter substrate-binding protein</fullName>
    </submittedName>
</protein>
<dbReference type="GO" id="GO:0046872">
    <property type="term" value="F:metal ion binding"/>
    <property type="evidence" value="ECO:0007669"/>
    <property type="project" value="InterPro"/>
</dbReference>
<evidence type="ECO:0000313" key="2">
    <source>
        <dbReference type="EMBL" id="AUB82830.1"/>
    </source>
</evidence>
<reference evidence="2 3" key="1">
    <citation type="submission" date="2017-03" db="EMBL/GenBank/DDBJ databases">
        <title>Complete genome sequence of Candidatus 'Thiodictyon syntrophicum' sp. nov. strain Cad16T, a photolithoautotroph purple sulfur bacterium isolated from an alpine meromictic lake.</title>
        <authorList>
            <person name="Luedin S.M."/>
            <person name="Pothier J.F."/>
            <person name="Danza F."/>
            <person name="Storelli N."/>
            <person name="Wittwer M."/>
            <person name="Tonolla M."/>
        </authorList>
    </citation>
    <scope>NUCLEOTIDE SEQUENCE [LARGE SCALE GENOMIC DNA]</scope>
    <source>
        <strain evidence="2 3">Cad16T</strain>
    </source>
</reference>
<evidence type="ECO:0000313" key="3">
    <source>
        <dbReference type="Proteomes" id="UP000232638"/>
    </source>
</evidence>
<accession>A0A2K8UB70</accession>
<dbReference type="GO" id="GO:0030001">
    <property type="term" value="P:metal ion transport"/>
    <property type="evidence" value="ECO:0007669"/>
    <property type="project" value="InterPro"/>
</dbReference>